<dbReference type="AlphaFoldDB" id="B9SA48"/>
<dbReference type="EMBL" id="EQ973900">
    <property type="protein sequence ID" value="EEF39565.1"/>
    <property type="molecule type" value="Genomic_DNA"/>
</dbReference>
<reference evidence="8" key="1">
    <citation type="journal article" date="2010" name="Nat. Biotechnol.">
        <title>Draft genome sequence of the oilseed species Ricinus communis.</title>
        <authorList>
            <person name="Chan A.P."/>
            <person name="Crabtree J."/>
            <person name="Zhao Q."/>
            <person name="Lorenzi H."/>
            <person name="Orvis J."/>
            <person name="Puiu D."/>
            <person name="Melake-Berhan A."/>
            <person name="Jones K.M."/>
            <person name="Redman J."/>
            <person name="Chen G."/>
            <person name="Cahoon E.B."/>
            <person name="Gedil M."/>
            <person name="Stanke M."/>
            <person name="Haas B.J."/>
            <person name="Wortman J.R."/>
            <person name="Fraser-Liggett C.M."/>
            <person name="Ravel J."/>
            <person name="Rabinowicz P.D."/>
        </authorList>
    </citation>
    <scope>NUCLEOTIDE SEQUENCE [LARGE SCALE GENOMIC DNA]</scope>
    <source>
        <strain evidence="8">cv. Hale</strain>
    </source>
</reference>
<evidence type="ECO:0000256" key="1">
    <source>
        <dbReference type="ARBA" id="ARBA00023015"/>
    </source>
</evidence>
<dbReference type="PANTHER" id="PTHR45654">
    <property type="entry name" value="HOMEOBOX-LEUCINE ZIPPER PROTEIN MERISTEM L1"/>
    <property type="match status" value="1"/>
</dbReference>
<evidence type="ECO:0000313" key="8">
    <source>
        <dbReference type="Proteomes" id="UP000008311"/>
    </source>
</evidence>
<sequence length="581" mass="65501">MISVVEGLTGQDEGKENREELGLEPKIISKADQIHVDDSMSSSSVPFKINRASDLLMAVSLGAEENKIKINELANSAMEELLRKAFEGKPLWRRQIDSGIEFLNEAEYIREFRAFDATLREIMRMIEVEDPQCLSNLDIITTGSRHKHLRGFEQYVLQTEASREMGFIHANATSIVECLMDLKQWSSAFSKVVSRATLLGFLSVGSMVGNYDETLQVIRAEFHVPTPLVPIRECQFARYCKRLNSNTWGVVDVSLENLFPYPIVRFQRRPSGCLIQELPNGYSKVTWVEHVEVDNIVGSTIFQPLVLSGFAFGAKRWIASLIQHFERIATLMSVEPIFMDGGSICQNGKRNLIMLAERMMTKFVLDLSGSTNNLWMPFPVTGAEDFRMMTKSIGDNSGWSITTIAFTYSLWLPAPPSRVFDFLRHEDCRNKWDLLSHELEVQELTHIIKGENQENRISVLRTMSGYSDCKEILYLQESYTDPFASYVVYAPFDFDSMATILKGGNSDDMNILPSGFVIHPDKQASNYGGHEGDGCVLTLAFHIIDGSSIKDIISPQSVDTIYNILVRTACLIKAAVLYDDP</sequence>
<dbReference type="InterPro" id="IPR023393">
    <property type="entry name" value="START-like_dom_sf"/>
</dbReference>
<gene>
    <name evidence="7" type="ORF">RCOM_0185240</name>
</gene>
<dbReference type="InterPro" id="IPR042160">
    <property type="entry name" value="HD-Zip_IV"/>
</dbReference>
<evidence type="ECO:0000256" key="5">
    <source>
        <dbReference type="ARBA" id="ARBA00023242"/>
    </source>
</evidence>
<dbReference type="Gene3D" id="3.30.530.20">
    <property type="match status" value="1"/>
</dbReference>
<dbReference type="SMART" id="SM00234">
    <property type="entry name" value="START"/>
    <property type="match status" value="1"/>
</dbReference>
<dbReference type="GO" id="GO:0008289">
    <property type="term" value="F:lipid binding"/>
    <property type="evidence" value="ECO:0007669"/>
    <property type="project" value="InterPro"/>
</dbReference>
<evidence type="ECO:0000313" key="7">
    <source>
        <dbReference type="EMBL" id="EEF39565.1"/>
    </source>
</evidence>
<dbReference type="Pfam" id="PF25797">
    <property type="entry name" value="PDF2_C"/>
    <property type="match status" value="1"/>
</dbReference>
<evidence type="ECO:0000256" key="3">
    <source>
        <dbReference type="ARBA" id="ARBA00023155"/>
    </source>
</evidence>
<keyword evidence="5" id="KW-0539">Nucleus</keyword>
<dbReference type="STRING" id="3988.B9SA48"/>
<evidence type="ECO:0000256" key="2">
    <source>
        <dbReference type="ARBA" id="ARBA00023125"/>
    </source>
</evidence>
<protein>
    <submittedName>
        <fullName evidence="7">Homeobox protein FWA, putative</fullName>
    </submittedName>
</protein>
<name>B9SA48_RICCO</name>
<dbReference type="eggNOG" id="ENOG502QVR9">
    <property type="taxonomic scope" value="Eukaryota"/>
</dbReference>
<dbReference type="GO" id="GO:0003677">
    <property type="term" value="F:DNA binding"/>
    <property type="evidence" value="ECO:0007669"/>
    <property type="project" value="UniProtKB-KW"/>
</dbReference>
<dbReference type="InterPro" id="IPR057993">
    <property type="entry name" value="HD-Zip_IV_C"/>
</dbReference>
<evidence type="ECO:0000259" key="6">
    <source>
        <dbReference type="PROSITE" id="PS50848"/>
    </source>
</evidence>
<dbReference type="Pfam" id="PF01852">
    <property type="entry name" value="START"/>
    <property type="match status" value="1"/>
</dbReference>
<dbReference type="PANTHER" id="PTHR45654:SF48">
    <property type="entry name" value="START DOMAIN-CONTAINING PROTEIN"/>
    <property type="match status" value="1"/>
</dbReference>
<dbReference type="SUPFAM" id="SSF55961">
    <property type="entry name" value="Bet v1-like"/>
    <property type="match status" value="2"/>
</dbReference>
<proteinExistence type="predicted"/>
<organism evidence="7 8">
    <name type="scientific">Ricinus communis</name>
    <name type="common">Castor bean</name>
    <dbReference type="NCBI Taxonomy" id="3988"/>
    <lineage>
        <taxon>Eukaryota</taxon>
        <taxon>Viridiplantae</taxon>
        <taxon>Streptophyta</taxon>
        <taxon>Embryophyta</taxon>
        <taxon>Tracheophyta</taxon>
        <taxon>Spermatophyta</taxon>
        <taxon>Magnoliopsida</taxon>
        <taxon>eudicotyledons</taxon>
        <taxon>Gunneridae</taxon>
        <taxon>Pentapetalae</taxon>
        <taxon>rosids</taxon>
        <taxon>fabids</taxon>
        <taxon>Malpighiales</taxon>
        <taxon>Euphorbiaceae</taxon>
        <taxon>Acalyphoideae</taxon>
        <taxon>Acalypheae</taxon>
        <taxon>Ricinus</taxon>
    </lineage>
</organism>
<dbReference type="CDD" id="cd08875">
    <property type="entry name" value="START_ArGLABRA2_like"/>
    <property type="match status" value="1"/>
</dbReference>
<dbReference type="InParanoid" id="B9SA48"/>
<keyword evidence="1" id="KW-0805">Transcription regulation</keyword>
<dbReference type="Proteomes" id="UP000008311">
    <property type="component" value="Unassembled WGS sequence"/>
</dbReference>
<dbReference type="InterPro" id="IPR002913">
    <property type="entry name" value="START_lipid-bd_dom"/>
</dbReference>
<evidence type="ECO:0000256" key="4">
    <source>
        <dbReference type="ARBA" id="ARBA00023163"/>
    </source>
</evidence>
<accession>B9SA48</accession>
<feature type="domain" description="START" evidence="6">
    <location>
        <begin position="63"/>
        <end position="330"/>
    </location>
</feature>
<keyword evidence="4" id="KW-0804">Transcription</keyword>
<keyword evidence="8" id="KW-1185">Reference proteome</keyword>
<keyword evidence="2 7" id="KW-0238">DNA-binding</keyword>
<keyword evidence="3 7" id="KW-0371">Homeobox</keyword>
<dbReference type="PROSITE" id="PS50848">
    <property type="entry name" value="START"/>
    <property type="match status" value="1"/>
</dbReference>